<keyword evidence="3" id="KW-1185">Reference proteome</keyword>
<gene>
    <name evidence="2" type="ORF">DUT91_22705</name>
</gene>
<feature type="domain" description="DUF2268" evidence="1">
    <location>
        <begin position="24"/>
        <end position="198"/>
    </location>
</feature>
<comment type="caution">
    <text evidence="2">The sequence shown here is derived from an EMBL/GenBank/DDBJ whole genome shotgun (WGS) entry which is preliminary data.</text>
</comment>
<evidence type="ECO:0000313" key="3">
    <source>
        <dbReference type="Proteomes" id="UP000253420"/>
    </source>
</evidence>
<dbReference type="EMBL" id="QOZG01000019">
    <property type="protein sequence ID" value="RCS21626.1"/>
    <property type="molecule type" value="Genomic_DNA"/>
</dbReference>
<sequence>MPIMKLHFLDARGALTDIHDWLHNRLTETQQKAAGLLPFQPLDVVVQTGKHIIPEKGHLGYAPKPGVVFIIVDPENSALQANVDASLERMFAHELHHAARWDGPGYGSSLGEALVSEGLAGHFVLELFGGLPEPWEQLPESEIRNQAILAAQEWDRAHYNHESWFFGRGDLPRWLGYSLGFRLVERFLSEHPGSLASNLVCAEAQDFRSALSLV</sequence>
<reference evidence="2 3" key="1">
    <citation type="submission" date="2018-07" db="EMBL/GenBank/DDBJ databases">
        <title>The draft genome of Phyllobacterium salinisoli.</title>
        <authorList>
            <person name="Liu L."/>
            <person name="Li L."/>
            <person name="Zhang X."/>
            <person name="Liang L."/>
        </authorList>
    </citation>
    <scope>NUCLEOTIDE SEQUENCE [LARGE SCALE GENOMIC DNA]</scope>
    <source>
        <strain evidence="2 3">LLAN61</strain>
    </source>
</reference>
<dbReference type="InterPro" id="IPR018728">
    <property type="entry name" value="DUF2268"/>
</dbReference>
<accession>A0A368JWU5</accession>
<dbReference type="Pfam" id="PF10026">
    <property type="entry name" value="DUF2268"/>
    <property type="match status" value="1"/>
</dbReference>
<dbReference type="Proteomes" id="UP000253420">
    <property type="component" value="Unassembled WGS sequence"/>
</dbReference>
<dbReference type="AlphaFoldDB" id="A0A368JWU5"/>
<dbReference type="RefSeq" id="WP_114442743.1">
    <property type="nucleotide sequence ID" value="NZ_QOZG01000019.1"/>
</dbReference>
<dbReference type="OrthoDB" id="69012at2"/>
<name>A0A368JWU5_9HYPH</name>
<protein>
    <submittedName>
        <fullName evidence="2">Peptidase</fullName>
    </submittedName>
</protein>
<evidence type="ECO:0000259" key="1">
    <source>
        <dbReference type="Pfam" id="PF10026"/>
    </source>
</evidence>
<evidence type="ECO:0000313" key="2">
    <source>
        <dbReference type="EMBL" id="RCS21626.1"/>
    </source>
</evidence>
<organism evidence="2 3">
    <name type="scientific">Phyllobacterium salinisoli</name>
    <dbReference type="NCBI Taxonomy" id="1899321"/>
    <lineage>
        <taxon>Bacteria</taxon>
        <taxon>Pseudomonadati</taxon>
        <taxon>Pseudomonadota</taxon>
        <taxon>Alphaproteobacteria</taxon>
        <taxon>Hyphomicrobiales</taxon>
        <taxon>Phyllobacteriaceae</taxon>
        <taxon>Phyllobacterium</taxon>
    </lineage>
</organism>
<proteinExistence type="predicted"/>